<protein>
    <submittedName>
        <fullName evidence="1">Uncharacterized protein</fullName>
    </submittedName>
</protein>
<dbReference type="RefSeq" id="WP_152592758.1">
    <property type="nucleotide sequence ID" value="NZ_CP045229.1"/>
</dbReference>
<name>A0A5P8WIZ7_9NOSO</name>
<dbReference type="Proteomes" id="UP000326678">
    <property type="component" value="Chromosome pGXM02"/>
</dbReference>
<organism evidence="1 2">
    <name type="scientific">Nostoc sphaeroides CCNUC1</name>
    <dbReference type="NCBI Taxonomy" id="2653204"/>
    <lineage>
        <taxon>Bacteria</taxon>
        <taxon>Bacillati</taxon>
        <taxon>Cyanobacteriota</taxon>
        <taxon>Cyanophyceae</taxon>
        <taxon>Nostocales</taxon>
        <taxon>Nostocaceae</taxon>
        <taxon>Nostoc</taxon>
    </lineage>
</organism>
<sequence length="106" mass="12690">MNFDEWCEPWIKVTPERQEYFMTQLQREIQPGHSLYGIKKIKAVGERLDQDDVLFVLFGHPYYQLAVVHLTYTASQMSTQWPRTTFFLNTEDWMENCMKPDSEGYD</sequence>
<reference evidence="1 2" key="1">
    <citation type="submission" date="2019-10" db="EMBL/GenBank/DDBJ databases">
        <title>Genomic and transcriptomic insights into the perfect genentic adaptation of a filamentous nitrogen-fixing cyanobacterium to rice fields.</title>
        <authorList>
            <person name="Chen Z."/>
        </authorList>
    </citation>
    <scope>NUCLEOTIDE SEQUENCE [LARGE SCALE GENOMIC DNA]</scope>
    <source>
        <strain evidence="1">CCNUC1</strain>
    </source>
</reference>
<proteinExistence type="predicted"/>
<gene>
    <name evidence="1" type="ORF">GXM_10306</name>
</gene>
<dbReference type="KEGG" id="nsh:GXM_10306"/>
<keyword evidence="2" id="KW-1185">Reference proteome</keyword>
<dbReference type="AlphaFoldDB" id="A0A5P8WIZ7"/>
<accession>A0A5P8WIZ7</accession>
<dbReference type="EMBL" id="CP045229">
    <property type="protein sequence ID" value="QFS52551.1"/>
    <property type="molecule type" value="Genomic_DNA"/>
</dbReference>
<evidence type="ECO:0000313" key="2">
    <source>
        <dbReference type="Proteomes" id="UP000326678"/>
    </source>
</evidence>
<evidence type="ECO:0000313" key="1">
    <source>
        <dbReference type="EMBL" id="QFS52551.1"/>
    </source>
</evidence>